<evidence type="ECO:0000259" key="4">
    <source>
        <dbReference type="PROSITE" id="PS50043"/>
    </source>
</evidence>
<dbReference type="InterPro" id="IPR016032">
    <property type="entry name" value="Sig_transdc_resp-reg_C-effctor"/>
</dbReference>
<dbReference type="SMART" id="SM00421">
    <property type="entry name" value="HTH_LUXR"/>
    <property type="match status" value="1"/>
</dbReference>
<dbReference type="GO" id="GO:0006355">
    <property type="term" value="P:regulation of DNA-templated transcription"/>
    <property type="evidence" value="ECO:0007669"/>
    <property type="project" value="InterPro"/>
</dbReference>
<dbReference type="PANTHER" id="PTHR44688:SF16">
    <property type="entry name" value="DNA-BINDING TRANSCRIPTIONAL ACTIVATOR DEVR_DOSR"/>
    <property type="match status" value="1"/>
</dbReference>
<gene>
    <name evidence="5" type="ORF">AVDCRST_MAG10-860</name>
</gene>
<dbReference type="SUPFAM" id="SSF46894">
    <property type="entry name" value="C-terminal effector domain of the bipartite response regulators"/>
    <property type="match status" value="1"/>
</dbReference>
<dbReference type="PROSITE" id="PS00622">
    <property type="entry name" value="HTH_LUXR_1"/>
    <property type="match status" value="1"/>
</dbReference>
<dbReference type="PANTHER" id="PTHR44688">
    <property type="entry name" value="DNA-BINDING TRANSCRIPTIONAL ACTIVATOR DEVR_DOSR"/>
    <property type="match status" value="1"/>
</dbReference>
<dbReference type="InterPro" id="IPR036388">
    <property type="entry name" value="WH-like_DNA-bd_sf"/>
</dbReference>
<name>A0A6J4HJG3_9ACTN</name>
<evidence type="ECO:0000256" key="3">
    <source>
        <dbReference type="ARBA" id="ARBA00023163"/>
    </source>
</evidence>
<feature type="domain" description="HTH luxR-type" evidence="4">
    <location>
        <begin position="51"/>
        <end position="115"/>
    </location>
</feature>
<dbReference type="PROSITE" id="PS50043">
    <property type="entry name" value="HTH_LUXR_2"/>
    <property type="match status" value="1"/>
</dbReference>
<dbReference type="EMBL" id="CADCTB010000056">
    <property type="protein sequence ID" value="CAA9224798.1"/>
    <property type="molecule type" value="Genomic_DNA"/>
</dbReference>
<protein>
    <recommendedName>
        <fullName evidence="4">HTH luxR-type domain-containing protein</fullName>
    </recommendedName>
</protein>
<dbReference type="PRINTS" id="PR00038">
    <property type="entry name" value="HTHLUXR"/>
</dbReference>
<sequence length="115" mass="11979">MGASLLAAEAAAGAAVVLRRGGDSRRAAAAELRAAELARQCQGAMTPALRAIQTQALLSRREIEVAALAAAGFANKEIAGRLSVSVRTVENHLQRVYEKLGVARRADLTQALSSV</sequence>
<dbReference type="Pfam" id="PF00196">
    <property type="entry name" value="GerE"/>
    <property type="match status" value="1"/>
</dbReference>
<keyword evidence="2" id="KW-0238">DNA-binding</keyword>
<dbReference type="CDD" id="cd06170">
    <property type="entry name" value="LuxR_C_like"/>
    <property type="match status" value="1"/>
</dbReference>
<keyword evidence="1" id="KW-0805">Transcription regulation</keyword>
<keyword evidence="3" id="KW-0804">Transcription</keyword>
<evidence type="ECO:0000256" key="2">
    <source>
        <dbReference type="ARBA" id="ARBA00023125"/>
    </source>
</evidence>
<evidence type="ECO:0000256" key="1">
    <source>
        <dbReference type="ARBA" id="ARBA00023015"/>
    </source>
</evidence>
<proteinExistence type="predicted"/>
<dbReference type="GO" id="GO:0003677">
    <property type="term" value="F:DNA binding"/>
    <property type="evidence" value="ECO:0007669"/>
    <property type="project" value="UniProtKB-KW"/>
</dbReference>
<dbReference type="Gene3D" id="1.10.10.10">
    <property type="entry name" value="Winged helix-like DNA-binding domain superfamily/Winged helix DNA-binding domain"/>
    <property type="match status" value="1"/>
</dbReference>
<dbReference type="InterPro" id="IPR000792">
    <property type="entry name" value="Tscrpt_reg_LuxR_C"/>
</dbReference>
<evidence type="ECO:0000313" key="5">
    <source>
        <dbReference type="EMBL" id="CAA9224798.1"/>
    </source>
</evidence>
<organism evidence="5">
    <name type="scientific">uncultured Acidimicrobiales bacterium</name>
    <dbReference type="NCBI Taxonomy" id="310071"/>
    <lineage>
        <taxon>Bacteria</taxon>
        <taxon>Bacillati</taxon>
        <taxon>Actinomycetota</taxon>
        <taxon>Acidimicrobiia</taxon>
        <taxon>Acidimicrobiales</taxon>
        <taxon>environmental samples</taxon>
    </lineage>
</organism>
<accession>A0A6J4HJG3</accession>
<dbReference type="AlphaFoldDB" id="A0A6J4HJG3"/>
<reference evidence="5" key="1">
    <citation type="submission" date="2020-02" db="EMBL/GenBank/DDBJ databases">
        <authorList>
            <person name="Meier V. D."/>
        </authorList>
    </citation>
    <scope>NUCLEOTIDE SEQUENCE</scope>
    <source>
        <strain evidence="5">AVDCRST_MAG10</strain>
    </source>
</reference>